<dbReference type="EMBL" id="BSDR01000001">
    <property type="protein sequence ID" value="GLI35522.1"/>
    <property type="molecule type" value="Genomic_DNA"/>
</dbReference>
<dbReference type="PRINTS" id="PR01438">
    <property type="entry name" value="UNVRSLSTRESS"/>
</dbReference>
<comment type="caution">
    <text evidence="3">The sequence shown here is derived from an EMBL/GenBank/DDBJ whole genome shotgun (WGS) entry which is preliminary data.</text>
</comment>
<protein>
    <submittedName>
        <fullName evidence="3">Universal stress protein UspA</fullName>
    </submittedName>
</protein>
<feature type="domain" description="UspA" evidence="2">
    <location>
        <begin position="153"/>
        <end position="297"/>
    </location>
</feature>
<dbReference type="PANTHER" id="PTHR46268:SF6">
    <property type="entry name" value="UNIVERSAL STRESS PROTEIN UP12"/>
    <property type="match status" value="1"/>
</dbReference>
<dbReference type="CDD" id="cd00293">
    <property type="entry name" value="USP-like"/>
    <property type="match status" value="2"/>
</dbReference>
<name>A0A9W6FVD5_9BACT</name>
<accession>A0A9W6FVD5</accession>
<reference evidence="3" key="1">
    <citation type="submission" date="2022-12" db="EMBL/GenBank/DDBJ databases">
        <title>Reference genome sequencing for broad-spectrum identification of bacterial and archaeal isolates by mass spectrometry.</title>
        <authorList>
            <person name="Sekiguchi Y."/>
            <person name="Tourlousse D.M."/>
        </authorList>
    </citation>
    <scope>NUCLEOTIDE SEQUENCE</scope>
    <source>
        <strain evidence="3">ASRB1</strain>
    </source>
</reference>
<gene>
    <name evidence="3" type="ORF">DAMNIGENAA_29550</name>
</gene>
<comment type="similarity">
    <text evidence="1">Belongs to the universal stress protein A family.</text>
</comment>
<evidence type="ECO:0000313" key="4">
    <source>
        <dbReference type="Proteomes" id="UP001144372"/>
    </source>
</evidence>
<evidence type="ECO:0000313" key="3">
    <source>
        <dbReference type="EMBL" id="GLI35522.1"/>
    </source>
</evidence>
<dbReference type="Proteomes" id="UP001144372">
    <property type="component" value="Unassembled WGS sequence"/>
</dbReference>
<sequence length="313" mass="34359">MYKHMIVPLDGSAWAEAILPLVVQLSRYMRARVTLLHIIEQNAPQKIHGERHLTTAAEAVVYLEQVKEKFFPFSIEVRAHVHETAVDDVAPSIVAHGAEFDGDLIAICTHGRGGLPRFIFGSLAQQVLNLGRKPVLMLYPGKLEKPEKFDPLNILVPLDGNPEHEQGFHVALQLAQIGSASLHLVMVVHTISTLPGEQTASAIRLPSTVNTMLEIHQALGLYYLQGLIRSANETGIKITMEARRGDPARVIVKAARRAGSNLIVMATHGKTSTESFWFGSLTPKVARRSHIPLLLVPVGERSNTGRDEQQGGK</sequence>
<keyword evidence="4" id="KW-1185">Reference proteome</keyword>
<feature type="domain" description="UspA" evidence="2">
    <location>
        <begin position="1"/>
        <end position="137"/>
    </location>
</feature>
<dbReference type="InterPro" id="IPR006015">
    <property type="entry name" value="Universal_stress_UspA"/>
</dbReference>
<dbReference type="RefSeq" id="WP_281795430.1">
    <property type="nucleotide sequence ID" value="NZ_BSDR01000001.1"/>
</dbReference>
<dbReference type="InterPro" id="IPR014729">
    <property type="entry name" value="Rossmann-like_a/b/a_fold"/>
</dbReference>
<dbReference type="InterPro" id="IPR006016">
    <property type="entry name" value="UspA"/>
</dbReference>
<organism evidence="3 4">
    <name type="scientific">Desulforhabdus amnigena</name>
    <dbReference type="NCBI Taxonomy" id="40218"/>
    <lineage>
        <taxon>Bacteria</taxon>
        <taxon>Pseudomonadati</taxon>
        <taxon>Thermodesulfobacteriota</taxon>
        <taxon>Syntrophobacteria</taxon>
        <taxon>Syntrophobacterales</taxon>
        <taxon>Syntrophobacteraceae</taxon>
        <taxon>Desulforhabdus</taxon>
    </lineage>
</organism>
<dbReference type="Pfam" id="PF00582">
    <property type="entry name" value="Usp"/>
    <property type="match status" value="2"/>
</dbReference>
<dbReference type="PANTHER" id="PTHR46268">
    <property type="entry name" value="STRESS RESPONSE PROTEIN NHAX"/>
    <property type="match status" value="1"/>
</dbReference>
<dbReference type="SUPFAM" id="SSF52402">
    <property type="entry name" value="Adenine nucleotide alpha hydrolases-like"/>
    <property type="match status" value="2"/>
</dbReference>
<evidence type="ECO:0000259" key="2">
    <source>
        <dbReference type="Pfam" id="PF00582"/>
    </source>
</evidence>
<dbReference type="Gene3D" id="3.40.50.620">
    <property type="entry name" value="HUPs"/>
    <property type="match status" value="2"/>
</dbReference>
<dbReference type="AlphaFoldDB" id="A0A9W6FVD5"/>
<proteinExistence type="inferred from homology"/>
<evidence type="ECO:0000256" key="1">
    <source>
        <dbReference type="ARBA" id="ARBA00008791"/>
    </source>
</evidence>